<sequence>MQTFLTLLAAMISLSVYALVGVHAQRCPLCPPSLQGVSLNSKCVSKPGITQCIYRGRTGRGSSCKYSVRAR</sequence>
<accession>A0A0D0DAM6</accession>
<dbReference type="InParanoid" id="A0A0D0DAM6"/>
<dbReference type="Proteomes" id="UP000054538">
    <property type="component" value="Unassembled WGS sequence"/>
</dbReference>
<evidence type="ECO:0000313" key="3">
    <source>
        <dbReference type="Proteomes" id="UP000054538"/>
    </source>
</evidence>
<dbReference type="HOGENOM" id="CLU_150821_2_0_1"/>
<feature type="signal peptide" evidence="1">
    <location>
        <begin position="1"/>
        <end position="24"/>
    </location>
</feature>
<dbReference type="OrthoDB" id="2703761at2759"/>
<reference evidence="2 3" key="1">
    <citation type="submission" date="2014-04" db="EMBL/GenBank/DDBJ databases">
        <authorList>
            <consortium name="DOE Joint Genome Institute"/>
            <person name="Kuo A."/>
            <person name="Kohler A."/>
            <person name="Jargeat P."/>
            <person name="Nagy L.G."/>
            <person name="Floudas D."/>
            <person name="Copeland A."/>
            <person name="Barry K.W."/>
            <person name="Cichocki N."/>
            <person name="Veneault-Fourrey C."/>
            <person name="LaButti K."/>
            <person name="Lindquist E.A."/>
            <person name="Lipzen A."/>
            <person name="Lundell T."/>
            <person name="Morin E."/>
            <person name="Murat C."/>
            <person name="Sun H."/>
            <person name="Tunlid A."/>
            <person name="Henrissat B."/>
            <person name="Grigoriev I.V."/>
            <person name="Hibbett D.S."/>
            <person name="Martin F."/>
            <person name="Nordberg H.P."/>
            <person name="Cantor M.N."/>
            <person name="Hua S.X."/>
        </authorList>
    </citation>
    <scope>NUCLEOTIDE SEQUENCE [LARGE SCALE GENOMIC DNA]</scope>
    <source>
        <strain evidence="2 3">Ve08.2h10</strain>
    </source>
</reference>
<gene>
    <name evidence="2" type="ORF">PAXRUDRAFT_166404</name>
</gene>
<organism evidence="2 3">
    <name type="scientific">Paxillus rubicundulus Ve08.2h10</name>
    <dbReference type="NCBI Taxonomy" id="930991"/>
    <lineage>
        <taxon>Eukaryota</taxon>
        <taxon>Fungi</taxon>
        <taxon>Dikarya</taxon>
        <taxon>Basidiomycota</taxon>
        <taxon>Agaricomycotina</taxon>
        <taxon>Agaricomycetes</taxon>
        <taxon>Agaricomycetidae</taxon>
        <taxon>Boletales</taxon>
        <taxon>Paxilineae</taxon>
        <taxon>Paxillaceae</taxon>
        <taxon>Paxillus</taxon>
    </lineage>
</organism>
<name>A0A0D0DAM6_9AGAM</name>
<feature type="chain" id="PRO_5002209024" description="Secreted protein" evidence="1">
    <location>
        <begin position="25"/>
        <end position="71"/>
    </location>
</feature>
<dbReference type="EMBL" id="KN826923">
    <property type="protein sequence ID" value="KIK77584.1"/>
    <property type="molecule type" value="Genomic_DNA"/>
</dbReference>
<evidence type="ECO:0000313" key="2">
    <source>
        <dbReference type="EMBL" id="KIK77584.1"/>
    </source>
</evidence>
<reference evidence="3" key="2">
    <citation type="submission" date="2015-01" db="EMBL/GenBank/DDBJ databases">
        <title>Evolutionary Origins and Diversification of the Mycorrhizal Mutualists.</title>
        <authorList>
            <consortium name="DOE Joint Genome Institute"/>
            <consortium name="Mycorrhizal Genomics Consortium"/>
            <person name="Kohler A."/>
            <person name="Kuo A."/>
            <person name="Nagy L.G."/>
            <person name="Floudas D."/>
            <person name="Copeland A."/>
            <person name="Barry K.W."/>
            <person name="Cichocki N."/>
            <person name="Veneault-Fourrey C."/>
            <person name="LaButti K."/>
            <person name="Lindquist E.A."/>
            <person name="Lipzen A."/>
            <person name="Lundell T."/>
            <person name="Morin E."/>
            <person name="Murat C."/>
            <person name="Riley R."/>
            <person name="Ohm R."/>
            <person name="Sun H."/>
            <person name="Tunlid A."/>
            <person name="Henrissat B."/>
            <person name="Grigoriev I.V."/>
            <person name="Hibbett D.S."/>
            <person name="Martin F."/>
        </authorList>
    </citation>
    <scope>NUCLEOTIDE SEQUENCE [LARGE SCALE GENOMIC DNA]</scope>
    <source>
        <strain evidence="3">Ve08.2h10</strain>
    </source>
</reference>
<protein>
    <recommendedName>
        <fullName evidence="4">Secreted protein</fullName>
    </recommendedName>
</protein>
<proteinExistence type="predicted"/>
<evidence type="ECO:0008006" key="4">
    <source>
        <dbReference type="Google" id="ProtNLM"/>
    </source>
</evidence>
<dbReference type="AlphaFoldDB" id="A0A0D0DAM6"/>
<evidence type="ECO:0000256" key="1">
    <source>
        <dbReference type="SAM" id="SignalP"/>
    </source>
</evidence>
<keyword evidence="3" id="KW-1185">Reference proteome</keyword>
<keyword evidence="1" id="KW-0732">Signal</keyword>